<protein>
    <recommendedName>
        <fullName evidence="5">Reverse transcriptase Ty1/copia-type domain-containing protein</fullName>
    </recommendedName>
</protein>
<reference evidence="3" key="1">
    <citation type="submission" date="2023-05" db="EMBL/GenBank/DDBJ databases">
        <title>Genome and transcriptome analyses reveal genes involved in the formation of fine ridges on petal epidermal cells in Hibiscus trionum.</title>
        <authorList>
            <person name="Koshimizu S."/>
            <person name="Masuda S."/>
            <person name="Ishii T."/>
            <person name="Shirasu K."/>
            <person name="Hoshino A."/>
            <person name="Arita M."/>
        </authorList>
    </citation>
    <scope>NUCLEOTIDE SEQUENCE</scope>
    <source>
        <strain evidence="3">Hamamatsu line</strain>
    </source>
</reference>
<accession>A0A9W7J1M6</accession>
<name>A0A9W7J1M6_HIBTR</name>
<dbReference type="InterPro" id="IPR043502">
    <property type="entry name" value="DNA/RNA_pol_sf"/>
</dbReference>
<evidence type="ECO:0000259" key="1">
    <source>
        <dbReference type="Pfam" id="PF07727"/>
    </source>
</evidence>
<dbReference type="InterPro" id="IPR057670">
    <property type="entry name" value="SH3_retrovirus"/>
</dbReference>
<evidence type="ECO:0000259" key="2">
    <source>
        <dbReference type="Pfam" id="PF25597"/>
    </source>
</evidence>
<comment type="caution">
    <text evidence="3">The sequence shown here is derived from an EMBL/GenBank/DDBJ whole genome shotgun (WGS) entry which is preliminary data.</text>
</comment>
<evidence type="ECO:0000313" key="4">
    <source>
        <dbReference type="Proteomes" id="UP001165190"/>
    </source>
</evidence>
<dbReference type="Proteomes" id="UP001165190">
    <property type="component" value="Unassembled WGS sequence"/>
</dbReference>
<dbReference type="OrthoDB" id="1617351at2759"/>
<feature type="domain" description="Retroviral polymerase SH3-like" evidence="2">
    <location>
        <begin position="2"/>
        <end position="31"/>
    </location>
</feature>
<proteinExistence type="predicted"/>
<dbReference type="InterPro" id="IPR013103">
    <property type="entry name" value="RVT_2"/>
</dbReference>
<dbReference type="Pfam" id="PF07727">
    <property type="entry name" value="RVT_2"/>
    <property type="match status" value="1"/>
</dbReference>
<feature type="domain" description="Reverse transcriptase Ty1/copia-type" evidence="1">
    <location>
        <begin position="235"/>
        <end position="478"/>
    </location>
</feature>
<sequence>MKGYKIYVLKTRSIVISRDVVFHETIFPFHSLTNFEAMVDPFPNVSLPNGVSISAPDPSSQFDVHRATSRVQDSEVVVEATTPIEPIVDNTEPLVSVDPVVESSNEPVVEGEPDTIVEPVVESIISLDHISPIADDLDVVPAVDLVHPIGPIEQPRRFARVARKPSYLHNYYCHMASSCSYPIEEYLPSQLSPSYAAFLANLSTTVEPSFYHQAVKLPEWRAAMQEELRAMENLHTWTVVPLPPGKQPIDCKWVYRIKHNSDGTIDRYKARLVAKGFTQIEGIDYTDTFSPVAKMTSFKVLLSLAAVHGWHMLQLDVNNAFLNGSLDEEVYMKLPFGYNTNVQGSDLVCKLQKSIHGLKQASRQWFQTFHAVVLKFGFTQSPSKHSLFIKGSGDDLIALLVYVDDVVLAGKHLDSLLNVQNFLKDHFKLKELGPLKYFLGFEISQNQDGITLCQRHYALQLLEDTGSLGKKPADLPIVANHKLNMNDGELLPDPQVYRRLIGRLLYLTHTRPDITYAVHLLSQFVSMPRTPHLHAAHHLLSYIKKAPGLGLFFSSKSSLQLSCFVDSDYSACPDTRRSITDFCTYLGANLISWKSKKQHTVSRSSCEAEYRAMATATCELVWLAALLSSFCIDAPPVFLYCDNQAAIHLASNQVFHERTKHIEVDCHFVREKLNSGFLKLFHVRSKGQLADIFTKALHFPAFSDFVLKMGLIDVYPSPS</sequence>
<evidence type="ECO:0000313" key="3">
    <source>
        <dbReference type="EMBL" id="GMJ05820.1"/>
    </source>
</evidence>
<dbReference type="PANTHER" id="PTHR11439">
    <property type="entry name" value="GAG-POL-RELATED RETROTRANSPOSON"/>
    <property type="match status" value="1"/>
</dbReference>
<organism evidence="3 4">
    <name type="scientific">Hibiscus trionum</name>
    <name type="common">Flower of an hour</name>
    <dbReference type="NCBI Taxonomy" id="183268"/>
    <lineage>
        <taxon>Eukaryota</taxon>
        <taxon>Viridiplantae</taxon>
        <taxon>Streptophyta</taxon>
        <taxon>Embryophyta</taxon>
        <taxon>Tracheophyta</taxon>
        <taxon>Spermatophyta</taxon>
        <taxon>Magnoliopsida</taxon>
        <taxon>eudicotyledons</taxon>
        <taxon>Gunneridae</taxon>
        <taxon>Pentapetalae</taxon>
        <taxon>rosids</taxon>
        <taxon>malvids</taxon>
        <taxon>Malvales</taxon>
        <taxon>Malvaceae</taxon>
        <taxon>Malvoideae</taxon>
        <taxon>Hibiscus</taxon>
    </lineage>
</organism>
<dbReference type="EMBL" id="BSYR01000045">
    <property type="protein sequence ID" value="GMJ05820.1"/>
    <property type="molecule type" value="Genomic_DNA"/>
</dbReference>
<dbReference type="Pfam" id="PF25597">
    <property type="entry name" value="SH3_retrovirus"/>
    <property type="match status" value="1"/>
</dbReference>
<dbReference type="SUPFAM" id="SSF56672">
    <property type="entry name" value="DNA/RNA polymerases"/>
    <property type="match status" value="1"/>
</dbReference>
<dbReference type="CDD" id="cd09272">
    <property type="entry name" value="RNase_HI_RT_Ty1"/>
    <property type="match status" value="1"/>
</dbReference>
<gene>
    <name evidence="3" type="ORF">HRI_004251200</name>
</gene>
<keyword evidence="4" id="KW-1185">Reference proteome</keyword>
<evidence type="ECO:0008006" key="5">
    <source>
        <dbReference type="Google" id="ProtNLM"/>
    </source>
</evidence>
<dbReference type="AlphaFoldDB" id="A0A9W7J1M6"/>
<dbReference type="PANTHER" id="PTHR11439:SF470">
    <property type="entry name" value="CYSTEINE-RICH RLK (RECEPTOR-LIKE PROTEIN KINASE) 8"/>
    <property type="match status" value="1"/>
</dbReference>